<keyword evidence="3" id="KW-0862">Zinc</keyword>
<name>Q09JI4_ARGMO</name>
<protein>
    <submittedName>
        <fullName evidence="7">Metalloprotease</fullName>
    </submittedName>
</protein>
<evidence type="ECO:0000259" key="6">
    <source>
        <dbReference type="Pfam" id="PF17771"/>
    </source>
</evidence>
<dbReference type="InterPro" id="IPR041645">
    <property type="entry name" value="ADAMTS_CR_2"/>
</dbReference>
<dbReference type="AlphaFoldDB" id="Q09JI4"/>
<evidence type="ECO:0000256" key="4">
    <source>
        <dbReference type="ARBA" id="ARBA00023157"/>
    </source>
</evidence>
<sequence length="126" mass="14139">DNRFPWSKCSKEAIQKTLKNASQDCLRRKYQTSLQSQSRQLPGEVVNEKEFCTFQLPGSSRQTCKDYSYEIPGVDVPDRCVVVCCKLYPTGDGMTRGESTALDGRPCGDKKICLLGKCEPKDKHSP</sequence>
<evidence type="ECO:0000256" key="2">
    <source>
        <dbReference type="ARBA" id="ARBA00022801"/>
    </source>
</evidence>
<dbReference type="GO" id="GO:0046872">
    <property type="term" value="F:metal ion binding"/>
    <property type="evidence" value="ECO:0007669"/>
    <property type="project" value="UniProtKB-KW"/>
</dbReference>
<evidence type="ECO:0000256" key="3">
    <source>
        <dbReference type="ARBA" id="ARBA00022833"/>
    </source>
</evidence>
<evidence type="ECO:0000256" key="1">
    <source>
        <dbReference type="ARBA" id="ARBA00022723"/>
    </source>
</evidence>
<dbReference type="Pfam" id="PF17771">
    <property type="entry name" value="ADAMTS_CR_2"/>
    <property type="match status" value="1"/>
</dbReference>
<evidence type="ECO:0000313" key="7">
    <source>
        <dbReference type="EMBL" id="ABI52779.1"/>
    </source>
</evidence>
<keyword evidence="1" id="KW-0479">Metal-binding</keyword>
<accession>Q09JI4</accession>
<dbReference type="GO" id="GO:0006508">
    <property type="term" value="P:proteolysis"/>
    <property type="evidence" value="ECO:0007669"/>
    <property type="project" value="UniProtKB-KW"/>
</dbReference>
<keyword evidence="7" id="KW-0482">Metalloprotease</keyword>
<keyword evidence="7" id="KW-0645">Protease</keyword>
<proteinExistence type="evidence at transcript level"/>
<evidence type="ECO:0000256" key="5">
    <source>
        <dbReference type="ARBA" id="ARBA00023180"/>
    </source>
</evidence>
<dbReference type="GO" id="GO:0008237">
    <property type="term" value="F:metallopeptidase activity"/>
    <property type="evidence" value="ECO:0007669"/>
    <property type="project" value="UniProtKB-KW"/>
</dbReference>
<keyword evidence="2" id="KW-0378">Hydrolase</keyword>
<keyword evidence="4" id="KW-1015">Disulfide bond</keyword>
<dbReference type="Gene3D" id="3.40.1620.60">
    <property type="match status" value="1"/>
</dbReference>
<feature type="domain" description="ADAMTS cysteine-rich" evidence="6">
    <location>
        <begin position="42"/>
        <end position="118"/>
    </location>
</feature>
<organism evidence="7">
    <name type="scientific">Argas monolakensis</name>
    <name type="common">Mono lake bird tick</name>
    <dbReference type="NCBI Taxonomy" id="34602"/>
    <lineage>
        <taxon>Eukaryota</taxon>
        <taxon>Metazoa</taxon>
        <taxon>Ecdysozoa</taxon>
        <taxon>Arthropoda</taxon>
        <taxon>Chelicerata</taxon>
        <taxon>Arachnida</taxon>
        <taxon>Acari</taxon>
        <taxon>Parasitiformes</taxon>
        <taxon>Ixodida</taxon>
        <taxon>Ixodoidea</taxon>
        <taxon>Argasidae</taxon>
        <taxon>Argasinae</taxon>
        <taxon>Argas</taxon>
    </lineage>
</organism>
<dbReference type="EMBL" id="DQ886862">
    <property type="protein sequence ID" value="ABI52779.1"/>
    <property type="molecule type" value="mRNA"/>
</dbReference>
<feature type="non-terminal residue" evidence="7">
    <location>
        <position position="1"/>
    </location>
</feature>
<keyword evidence="5" id="KW-0325">Glycoprotein</keyword>
<reference evidence="7" key="1">
    <citation type="journal article" date="2008" name="Insect Biochem. Mol. Biol.">
        <title>Comparative sialomics between hard and soft ticks: implications for the evolution of blood-feeding behavior.</title>
        <authorList>
            <person name="Mans B.J."/>
            <person name="Andersen J.F."/>
            <person name="Francischetti I.M."/>
            <person name="Valenzuela J.G."/>
            <person name="Schwan T.G."/>
            <person name="Pham V.M."/>
            <person name="Garfield M.K."/>
            <person name="Hammer C.H."/>
            <person name="Ribeiro J.M."/>
        </authorList>
    </citation>
    <scope>NUCLEOTIDE SEQUENCE</scope>
    <source>
        <strain evidence="7">AM-504</strain>
        <tissue evidence="7">Adult salivary gland</tissue>
    </source>
</reference>